<dbReference type="InParanoid" id="A0A369JK01"/>
<dbReference type="PANTHER" id="PTHR24353">
    <property type="entry name" value="CYCLIC NUCLEOTIDE-DEPENDENT PROTEIN KINASE"/>
    <property type="match status" value="1"/>
</dbReference>
<comment type="catalytic activity">
    <reaction evidence="7">
        <text>L-threonyl-[protein] + ATP = O-phospho-L-threonyl-[protein] + ADP + H(+)</text>
        <dbReference type="Rhea" id="RHEA:46608"/>
        <dbReference type="Rhea" id="RHEA-COMP:11060"/>
        <dbReference type="Rhea" id="RHEA-COMP:11605"/>
        <dbReference type="ChEBI" id="CHEBI:15378"/>
        <dbReference type="ChEBI" id="CHEBI:30013"/>
        <dbReference type="ChEBI" id="CHEBI:30616"/>
        <dbReference type="ChEBI" id="CHEBI:61977"/>
        <dbReference type="ChEBI" id="CHEBI:456216"/>
        <dbReference type="EC" id="2.7.11.11"/>
    </reaction>
</comment>
<dbReference type="EC" id="2.7.11.11" evidence="1"/>
<dbReference type="InterPro" id="IPR011009">
    <property type="entry name" value="Kinase-like_dom_sf"/>
</dbReference>
<dbReference type="PROSITE" id="PS50011">
    <property type="entry name" value="PROTEIN_KINASE_DOM"/>
    <property type="match status" value="1"/>
</dbReference>
<evidence type="ECO:0000313" key="13">
    <source>
        <dbReference type="EMBL" id="RDB21530.1"/>
    </source>
</evidence>
<dbReference type="InterPro" id="IPR045270">
    <property type="entry name" value="STKc_AGC"/>
</dbReference>
<evidence type="ECO:0000256" key="8">
    <source>
        <dbReference type="ARBA" id="ARBA00047454"/>
    </source>
</evidence>
<dbReference type="SUPFAM" id="SSF56112">
    <property type="entry name" value="Protein kinase-like (PK-like)"/>
    <property type="match status" value="1"/>
</dbReference>
<name>A0A369JK01_HYPMA</name>
<dbReference type="InterPro" id="IPR000719">
    <property type="entry name" value="Prot_kinase_dom"/>
</dbReference>
<dbReference type="OrthoDB" id="10252171at2759"/>
<evidence type="ECO:0000256" key="5">
    <source>
        <dbReference type="ARBA" id="ARBA00022777"/>
    </source>
</evidence>
<dbReference type="GO" id="GO:0005952">
    <property type="term" value="C:cAMP-dependent protein kinase complex"/>
    <property type="evidence" value="ECO:0007669"/>
    <property type="project" value="TreeGrafter"/>
</dbReference>
<keyword evidence="6 9" id="KW-0067">ATP-binding</keyword>
<dbReference type="AlphaFoldDB" id="A0A369JK01"/>
<comment type="caution">
    <text evidence="13">The sequence shown here is derived from an EMBL/GenBank/DDBJ whole genome shotgun (WGS) entry which is preliminary data.</text>
</comment>
<evidence type="ECO:0000256" key="6">
    <source>
        <dbReference type="ARBA" id="ARBA00022840"/>
    </source>
</evidence>
<reference evidence="13" key="1">
    <citation type="submission" date="2018-04" db="EMBL/GenBank/DDBJ databases">
        <title>Whole genome sequencing of Hypsizygus marmoreus.</title>
        <authorList>
            <person name="Choi I.-G."/>
            <person name="Min B."/>
            <person name="Kim J.-G."/>
            <person name="Kim S."/>
            <person name="Oh Y.-L."/>
            <person name="Kong W.-S."/>
            <person name="Park H."/>
            <person name="Jeong J."/>
            <person name="Song E.-S."/>
        </authorList>
    </citation>
    <scope>NUCLEOTIDE SEQUENCE [LARGE SCALE GENOMIC DNA]</scope>
    <source>
        <strain evidence="13">51987-8</strain>
    </source>
</reference>
<evidence type="ECO:0000256" key="3">
    <source>
        <dbReference type="ARBA" id="ARBA00022679"/>
    </source>
</evidence>
<dbReference type="GO" id="GO:0004691">
    <property type="term" value="F:cAMP-dependent protein kinase activity"/>
    <property type="evidence" value="ECO:0007669"/>
    <property type="project" value="UniProtKB-EC"/>
</dbReference>
<dbReference type="CDD" id="cd05123">
    <property type="entry name" value="STKc_AGC"/>
    <property type="match status" value="1"/>
</dbReference>
<evidence type="ECO:0000256" key="7">
    <source>
        <dbReference type="ARBA" id="ARBA00047292"/>
    </source>
</evidence>
<feature type="binding site" evidence="9">
    <location>
        <position position="113"/>
    </location>
    <ligand>
        <name>ATP</name>
        <dbReference type="ChEBI" id="CHEBI:30616"/>
    </ligand>
</feature>
<comment type="catalytic activity">
    <reaction evidence="8">
        <text>L-seryl-[protein] + ATP = O-phospho-L-seryl-[protein] + ADP + H(+)</text>
        <dbReference type="Rhea" id="RHEA:17989"/>
        <dbReference type="Rhea" id="RHEA-COMP:9863"/>
        <dbReference type="Rhea" id="RHEA-COMP:11604"/>
        <dbReference type="ChEBI" id="CHEBI:15378"/>
        <dbReference type="ChEBI" id="CHEBI:29999"/>
        <dbReference type="ChEBI" id="CHEBI:30616"/>
        <dbReference type="ChEBI" id="CHEBI:83421"/>
        <dbReference type="ChEBI" id="CHEBI:456216"/>
        <dbReference type="EC" id="2.7.11.11"/>
    </reaction>
</comment>
<evidence type="ECO:0000256" key="10">
    <source>
        <dbReference type="RuleBase" id="RU000304"/>
    </source>
</evidence>
<evidence type="ECO:0000256" key="2">
    <source>
        <dbReference type="ARBA" id="ARBA00022527"/>
    </source>
</evidence>
<organism evidence="13 14">
    <name type="scientific">Hypsizygus marmoreus</name>
    <name type="common">White beech mushroom</name>
    <name type="synonym">Agaricus marmoreus</name>
    <dbReference type="NCBI Taxonomy" id="39966"/>
    <lineage>
        <taxon>Eukaryota</taxon>
        <taxon>Fungi</taxon>
        <taxon>Dikarya</taxon>
        <taxon>Basidiomycota</taxon>
        <taxon>Agaricomycotina</taxon>
        <taxon>Agaricomycetes</taxon>
        <taxon>Agaricomycetidae</taxon>
        <taxon>Agaricales</taxon>
        <taxon>Tricholomatineae</taxon>
        <taxon>Lyophyllaceae</taxon>
        <taxon>Hypsizygus</taxon>
    </lineage>
</organism>
<evidence type="ECO:0000256" key="4">
    <source>
        <dbReference type="ARBA" id="ARBA00022741"/>
    </source>
</evidence>
<dbReference type="PROSITE" id="PS00107">
    <property type="entry name" value="PROTEIN_KINASE_ATP"/>
    <property type="match status" value="1"/>
</dbReference>
<dbReference type="InterPro" id="IPR017441">
    <property type="entry name" value="Protein_kinase_ATP_BS"/>
</dbReference>
<evidence type="ECO:0000256" key="11">
    <source>
        <dbReference type="SAM" id="MobiDB-lite"/>
    </source>
</evidence>
<keyword evidence="2 10" id="KW-0723">Serine/threonine-protein kinase</keyword>
<dbReference type="Gene3D" id="3.30.200.20">
    <property type="entry name" value="Phosphorylase Kinase, domain 1"/>
    <property type="match status" value="1"/>
</dbReference>
<feature type="domain" description="Protein kinase" evidence="12">
    <location>
        <begin position="77"/>
        <end position="346"/>
    </location>
</feature>
<dbReference type="EMBL" id="LUEZ02000055">
    <property type="protein sequence ID" value="RDB21530.1"/>
    <property type="molecule type" value="Genomic_DNA"/>
</dbReference>
<feature type="region of interest" description="Disordered" evidence="11">
    <location>
        <begin position="1"/>
        <end position="72"/>
    </location>
</feature>
<evidence type="ECO:0000313" key="14">
    <source>
        <dbReference type="Proteomes" id="UP000076154"/>
    </source>
</evidence>
<gene>
    <name evidence="13" type="primary">PRKX</name>
    <name evidence="13" type="ORF">Hypma_011763</name>
</gene>
<evidence type="ECO:0000256" key="9">
    <source>
        <dbReference type="PROSITE-ProRule" id="PRU10141"/>
    </source>
</evidence>
<dbReference type="PROSITE" id="PS00108">
    <property type="entry name" value="PROTEIN_KINASE_ST"/>
    <property type="match status" value="1"/>
</dbReference>
<comment type="similarity">
    <text evidence="10">Belongs to the protein kinase superfamily.</text>
</comment>
<dbReference type="STRING" id="39966.A0A369JK01"/>
<dbReference type="PANTHER" id="PTHR24353:SF143">
    <property type="entry name" value="PROTEIN KINASE DOMAIN-CONTAINING PROTEIN"/>
    <property type="match status" value="1"/>
</dbReference>
<keyword evidence="14" id="KW-1185">Reference proteome</keyword>
<dbReference type="Pfam" id="PF00069">
    <property type="entry name" value="Pkinase"/>
    <property type="match status" value="1"/>
</dbReference>
<evidence type="ECO:0000259" key="12">
    <source>
        <dbReference type="PROSITE" id="PS50011"/>
    </source>
</evidence>
<accession>A0A369JK01</accession>
<keyword evidence="3" id="KW-0808">Transferase</keyword>
<dbReference type="Proteomes" id="UP000076154">
    <property type="component" value="Unassembled WGS sequence"/>
</dbReference>
<protein>
    <recommendedName>
        <fullName evidence="1">cAMP-dependent protein kinase</fullName>
        <ecNumber evidence="1">2.7.11.11</ecNumber>
    </recommendedName>
</protein>
<feature type="compositionally biased region" description="Basic and acidic residues" evidence="11">
    <location>
        <begin position="1"/>
        <end position="20"/>
    </location>
</feature>
<keyword evidence="5 13" id="KW-0418">Kinase</keyword>
<dbReference type="InterPro" id="IPR008271">
    <property type="entry name" value="Ser/Thr_kinase_AS"/>
</dbReference>
<dbReference type="SMART" id="SM00220">
    <property type="entry name" value="S_TKc"/>
    <property type="match status" value="1"/>
</dbReference>
<dbReference type="GO" id="GO:0005524">
    <property type="term" value="F:ATP binding"/>
    <property type="evidence" value="ECO:0007669"/>
    <property type="project" value="UniProtKB-UniRule"/>
</dbReference>
<keyword evidence="4 9" id="KW-0547">Nucleotide-binding</keyword>
<dbReference type="Gene3D" id="1.10.510.10">
    <property type="entry name" value="Transferase(Phosphotransferase) domain 1"/>
    <property type="match status" value="1"/>
</dbReference>
<proteinExistence type="inferred from homology"/>
<sequence length="409" mass="46636">MPAIRTERKSNRLDPLDRPQDMGPLPKAPDTIDGLIRGLQFKSQYTEPMEEEFTSDDSPPVHRPTDPRPPPLALEDIECVKALGAGAYGQVILVRTCRTEHPLDRPGSLFAMKVLRKKIIRQDEAEQADRKNTERSRLEELPWSPFVNGVVQAFHDDINLYLMLEFIPSGTLRSLIQSRGPFDAATAAFYFSNIVCGLRFLEEHHVLHRDLKPENILVGADGYLCLADFGVAHKLYNTEMSDWIMIGTPAYMAPELADGLAKRAYKAVDWWSAGIILFEMTTRKLPFFGRSSGSIYKKVNVGRYTWPPTVRVGKTLKALVAALLTKDATKRIGFRGATEVMAHPWLKHVDFNRVERRKYLAPYVPKEPHPEHTWHREPLPRQDRLPGLKIVPPLPHLQFDRRFPQKVPL</sequence>
<evidence type="ECO:0000256" key="1">
    <source>
        <dbReference type="ARBA" id="ARBA00012444"/>
    </source>
</evidence>